<keyword evidence="6" id="KW-1185">Reference proteome</keyword>
<dbReference type="EMBL" id="RCZC01000011">
    <property type="protein sequence ID" value="TPG47111.1"/>
    <property type="molecule type" value="Genomic_DNA"/>
</dbReference>
<protein>
    <submittedName>
        <fullName evidence="5">Steryl acetyl hydrolase</fullName>
    </submittedName>
</protein>
<dbReference type="PANTHER" id="PTHR23025">
    <property type="entry name" value="TRIACYLGLYCEROL LIPASE"/>
    <property type="match status" value="1"/>
</dbReference>
<dbReference type="InterPro" id="IPR013094">
    <property type="entry name" value="AB_hydrolase_3"/>
</dbReference>
<gene>
    <name evidence="5" type="ORF">EAH76_22110</name>
</gene>
<dbReference type="PROSITE" id="PS01173">
    <property type="entry name" value="LIPASE_GDXG_HIS"/>
    <property type="match status" value="1"/>
</dbReference>
<dbReference type="GO" id="GO:0005829">
    <property type="term" value="C:cytosol"/>
    <property type="evidence" value="ECO:0007669"/>
    <property type="project" value="TreeGrafter"/>
</dbReference>
<evidence type="ECO:0000256" key="3">
    <source>
        <dbReference type="SAM" id="MobiDB-lite"/>
    </source>
</evidence>
<evidence type="ECO:0000256" key="1">
    <source>
        <dbReference type="ARBA" id="ARBA00010515"/>
    </source>
</evidence>
<dbReference type="Gene3D" id="3.40.50.1820">
    <property type="entry name" value="alpha/beta hydrolase"/>
    <property type="match status" value="1"/>
</dbReference>
<comment type="similarity">
    <text evidence="1">Belongs to the 'GDXG' lipolytic enzyme family.</text>
</comment>
<feature type="region of interest" description="Disordered" evidence="3">
    <location>
        <begin position="1"/>
        <end position="22"/>
    </location>
</feature>
<dbReference type="InterPro" id="IPR002168">
    <property type="entry name" value="Lipase_GDXG_HIS_AS"/>
</dbReference>
<dbReference type="OrthoDB" id="9806180at2"/>
<name>A0A502FCS5_9SPHN</name>
<evidence type="ECO:0000313" key="5">
    <source>
        <dbReference type="EMBL" id="TPG47111.1"/>
    </source>
</evidence>
<sequence>MKSSIRPTSSAACSPGSTDISDVPGPIDAEIADFIATVNADWQRYPPLDTLSFPEARAVAEQVRRRWTEGGPVMAERRDVEIETNAGHVGVRIHRPAGVAETGAPALLYLHGGGFVFFSLDTHDRLMREYAARGQFVVIGIDYPLSPEARYPRALDQIVALIGWIGVQGATLGIDPARVAIGGDSAGANLALAACLRLRDAEGNVPLRAILSNYGAFSGACSDAAEAAHGGRGAVLTQAEMVTFFDHYLADPAQARDPYACPLAASDLSGLPPICLIIPERDVLTEQSLAIADRIRAADGTVTAMVYHGATHSFLEAMEISALARAALQDGARWVAQHLQLPPPSAR</sequence>
<evidence type="ECO:0000259" key="4">
    <source>
        <dbReference type="Pfam" id="PF07859"/>
    </source>
</evidence>
<dbReference type="GO" id="GO:0004771">
    <property type="term" value="F:sterol ester esterase activity"/>
    <property type="evidence" value="ECO:0007669"/>
    <property type="project" value="TreeGrafter"/>
</dbReference>
<dbReference type="SUPFAM" id="SSF53474">
    <property type="entry name" value="alpha/beta-Hydrolases"/>
    <property type="match status" value="1"/>
</dbReference>
<evidence type="ECO:0000313" key="6">
    <source>
        <dbReference type="Proteomes" id="UP000319931"/>
    </source>
</evidence>
<feature type="domain" description="Alpha/beta hydrolase fold-3" evidence="4">
    <location>
        <begin position="107"/>
        <end position="315"/>
    </location>
</feature>
<evidence type="ECO:0000256" key="2">
    <source>
        <dbReference type="ARBA" id="ARBA00022801"/>
    </source>
</evidence>
<dbReference type="PANTHER" id="PTHR23025:SF3">
    <property type="entry name" value="HORMONE-SENSITIVE LIPASE"/>
    <property type="match status" value="1"/>
</dbReference>
<keyword evidence="2 5" id="KW-0378">Hydrolase</keyword>
<reference evidence="5 6" key="1">
    <citation type="journal article" date="2019" name="Environ. Microbiol.">
        <title>Species interactions and distinct microbial communities in high Arctic permafrost affected cryosols are associated with the CH4 and CO2 gas fluxes.</title>
        <authorList>
            <person name="Altshuler I."/>
            <person name="Hamel J."/>
            <person name="Turney S."/>
            <person name="Magnuson E."/>
            <person name="Levesque R."/>
            <person name="Greer C."/>
            <person name="Whyte L.G."/>
        </authorList>
    </citation>
    <scope>NUCLEOTIDE SEQUENCE [LARGE SCALE GENOMIC DNA]</scope>
    <source>
        <strain evidence="5 6">E6.1</strain>
    </source>
</reference>
<dbReference type="GO" id="GO:0019433">
    <property type="term" value="P:triglyceride catabolic process"/>
    <property type="evidence" value="ECO:0007669"/>
    <property type="project" value="TreeGrafter"/>
</dbReference>
<dbReference type="Pfam" id="PF07859">
    <property type="entry name" value="Abhydrolase_3"/>
    <property type="match status" value="1"/>
</dbReference>
<dbReference type="Proteomes" id="UP000319931">
    <property type="component" value="Unassembled WGS sequence"/>
</dbReference>
<organism evidence="5 6">
    <name type="scientific">Sphingomonas glacialis</name>
    <dbReference type="NCBI Taxonomy" id="658225"/>
    <lineage>
        <taxon>Bacteria</taxon>
        <taxon>Pseudomonadati</taxon>
        <taxon>Pseudomonadota</taxon>
        <taxon>Alphaproteobacteria</taxon>
        <taxon>Sphingomonadales</taxon>
        <taxon>Sphingomonadaceae</taxon>
        <taxon>Sphingomonas</taxon>
    </lineage>
</organism>
<feature type="compositionally biased region" description="Polar residues" evidence="3">
    <location>
        <begin position="1"/>
        <end position="20"/>
    </location>
</feature>
<dbReference type="GO" id="GO:0004806">
    <property type="term" value="F:triacylglycerol lipase activity"/>
    <property type="evidence" value="ECO:0007669"/>
    <property type="project" value="TreeGrafter"/>
</dbReference>
<dbReference type="AlphaFoldDB" id="A0A502FCS5"/>
<proteinExistence type="inferred from homology"/>
<dbReference type="InterPro" id="IPR029058">
    <property type="entry name" value="AB_hydrolase_fold"/>
</dbReference>
<accession>A0A502FCS5</accession>
<comment type="caution">
    <text evidence="5">The sequence shown here is derived from an EMBL/GenBank/DDBJ whole genome shotgun (WGS) entry which is preliminary data.</text>
</comment>